<dbReference type="Proteomes" id="UP001158576">
    <property type="component" value="Chromosome XSR"/>
</dbReference>
<name>A0ABN7SF53_OIKDI</name>
<dbReference type="Gene3D" id="3.40.50.300">
    <property type="entry name" value="P-loop containing nucleotide triphosphate hydrolases"/>
    <property type="match status" value="1"/>
</dbReference>
<sequence>MRITVIGPKLSGKSHLLSLLDAEPEENFVEECPVFITSTDVKSKKGIHKFAITEVSSKFHKIKNYEVREDALKYLYDLSDCFLILWSNQHGYLEAVDDIFEHLREYCPLVKIFFVYNKNTSIKKVKATSSTLTNTKYLKECCKRYRVTFLKKTNLKKSKKNKIEKMLLKMIPKNLEDLYEDSEFDFAVRDFYETETNDLDESSFLDSSLDTSLDTTLGSTF</sequence>
<proteinExistence type="predicted"/>
<protein>
    <submittedName>
        <fullName evidence="1">Oidioi.mRNA.OKI2018_I69.XSR.g14560.t1.cds</fullName>
    </submittedName>
</protein>
<accession>A0ABN7SF53</accession>
<dbReference type="InterPro" id="IPR027417">
    <property type="entry name" value="P-loop_NTPase"/>
</dbReference>
<evidence type="ECO:0000313" key="1">
    <source>
        <dbReference type="EMBL" id="CAG5096309.1"/>
    </source>
</evidence>
<keyword evidence="2" id="KW-1185">Reference proteome</keyword>
<reference evidence="1 2" key="1">
    <citation type="submission" date="2021-04" db="EMBL/GenBank/DDBJ databases">
        <authorList>
            <person name="Bliznina A."/>
        </authorList>
    </citation>
    <scope>NUCLEOTIDE SEQUENCE [LARGE SCALE GENOMIC DNA]</scope>
</reference>
<organism evidence="1 2">
    <name type="scientific">Oikopleura dioica</name>
    <name type="common">Tunicate</name>
    <dbReference type="NCBI Taxonomy" id="34765"/>
    <lineage>
        <taxon>Eukaryota</taxon>
        <taxon>Metazoa</taxon>
        <taxon>Chordata</taxon>
        <taxon>Tunicata</taxon>
        <taxon>Appendicularia</taxon>
        <taxon>Copelata</taxon>
        <taxon>Oikopleuridae</taxon>
        <taxon>Oikopleura</taxon>
    </lineage>
</organism>
<evidence type="ECO:0000313" key="2">
    <source>
        <dbReference type="Proteomes" id="UP001158576"/>
    </source>
</evidence>
<gene>
    <name evidence="1" type="ORF">OKIOD_LOCUS6118</name>
</gene>
<dbReference type="SUPFAM" id="SSF52540">
    <property type="entry name" value="P-loop containing nucleoside triphosphate hydrolases"/>
    <property type="match status" value="1"/>
</dbReference>
<dbReference type="EMBL" id="OU015569">
    <property type="protein sequence ID" value="CAG5096309.1"/>
    <property type="molecule type" value="Genomic_DNA"/>
</dbReference>